<keyword evidence="1" id="KW-1133">Transmembrane helix</keyword>
<comment type="caution">
    <text evidence="2">The sequence shown here is derived from an EMBL/GenBank/DDBJ whole genome shotgun (WGS) entry which is preliminary data.</text>
</comment>
<evidence type="ECO:0000256" key="1">
    <source>
        <dbReference type="SAM" id="Phobius"/>
    </source>
</evidence>
<feature type="transmembrane region" description="Helical" evidence="1">
    <location>
        <begin position="20"/>
        <end position="37"/>
    </location>
</feature>
<feature type="transmembrane region" description="Helical" evidence="1">
    <location>
        <begin position="43"/>
        <end position="66"/>
    </location>
</feature>
<evidence type="ECO:0000313" key="3">
    <source>
        <dbReference type="Proteomes" id="UP000307999"/>
    </source>
</evidence>
<keyword evidence="1" id="KW-0472">Membrane</keyword>
<organism evidence="2 3">
    <name type="scientific">Thalassotalea mangrovi</name>
    <dbReference type="NCBI Taxonomy" id="2572245"/>
    <lineage>
        <taxon>Bacteria</taxon>
        <taxon>Pseudomonadati</taxon>
        <taxon>Pseudomonadota</taxon>
        <taxon>Gammaproteobacteria</taxon>
        <taxon>Alteromonadales</taxon>
        <taxon>Colwelliaceae</taxon>
        <taxon>Thalassotalea</taxon>
    </lineage>
</organism>
<protein>
    <submittedName>
        <fullName evidence="2">Uncharacterized protein</fullName>
    </submittedName>
</protein>
<evidence type="ECO:0000313" key="2">
    <source>
        <dbReference type="EMBL" id="TKB43723.1"/>
    </source>
</evidence>
<dbReference type="EMBL" id="SWDB01000034">
    <property type="protein sequence ID" value="TKB43723.1"/>
    <property type="molecule type" value="Genomic_DNA"/>
</dbReference>
<accession>A0A4U1B266</accession>
<dbReference type="OrthoDB" id="6401884at2"/>
<sequence>MGPKNHTSELRQLIKDARWAMWAFATINILVLVVLVIDGMNNMFVFMAMFLQVFLFLIWLLPVFLYQVLIKKLSLKYALYTSFASYKEALGHLSW</sequence>
<name>A0A4U1B266_9GAMM</name>
<keyword evidence="1" id="KW-0812">Transmembrane</keyword>
<gene>
    <name evidence="2" type="ORF">E8M12_13940</name>
</gene>
<proteinExistence type="predicted"/>
<dbReference type="AlphaFoldDB" id="A0A4U1B266"/>
<keyword evidence="3" id="KW-1185">Reference proteome</keyword>
<dbReference type="Proteomes" id="UP000307999">
    <property type="component" value="Unassembled WGS sequence"/>
</dbReference>
<reference evidence="2 3" key="1">
    <citation type="submission" date="2019-04" db="EMBL/GenBank/DDBJ databases">
        <title>Thalassotalea guangxiensis sp. nov., isolated from sediment of the coastal wetland.</title>
        <authorList>
            <person name="Zheng S."/>
            <person name="Zhang D."/>
        </authorList>
    </citation>
    <scope>NUCLEOTIDE SEQUENCE [LARGE SCALE GENOMIC DNA]</scope>
    <source>
        <strain evidence="2 3">ZS-4</strain>
    </source>
</reference>